<name>A0A8S9N471_BRACR</name>
<reference evidence="1" key="1">
    <citation type="submission" date="2019-12" db="EMBL/GenBank/DDBJ databases">
        <title>Genome sequencing and annotation of Brassica cretica.</title>
        <authorList>
            <person name="Studholme D.J."/>
            <person name="Sarris P."/>
        </authorList>
    </citation>
    <scope>NUCLEOTIDE SEQUENCE</scope>
    <source>
        <strain evidence="1">PFS-109/04</strain>
        <tissue evidence="1">Leaf</tissue>
    </source>
</reference>
<dbReference type="Proteomes" id="UP000712600">
    <property type="component" value="Unassembled WGS sequence"/>
</dbReference>
<organism evidence="1 2">
    <name type="scientific">Brassica cretica</name>
    <name type="common">Mustard</name>
    <dbReference type="NCBI Taxonomy" id="69181"/>
    <lineage>
        <taxon>Eukaryota</taxon>
        <taxon>Viridiplantae</taxon>
        <taxon>Streptophyta</taxon>
        <taxon>Embryophyta</taxon>
        <taxon>Tracheophyta</taxon>
        <taxon>Spermatophyta</taxon>
        <taxon>Magnoliopsida</taxon>
        <taxon>eudicotyledons</taxon>
        <taxon>Gunneridae</taxon>
        <taxon>Pentapetalae</taxon>
        <taxon>rosids</taxon>
        <taxon>malvids</taxon>
        <taxon>Brassicales</taxon>
        <taxon>Brassicaceae</taxon>
        <taxon>Brassiceae</taxon>
        <taxon>Brassica</taxon>
    </lineage>
</organism>
<evidence type="ECO:0000313" key="1">
    <source>
        <dbReference type="EMBL" id="KAF3490053.1"/>
    </source>
</evidence>
<accession>A0A8S9N471</accession>
<protein>
    <submittedName>
        <fullName evidence="1">Uncharacterized protein</fullName>
    </submittedName>
</protein>
<gene>
    <name evidence="1" type="ORF">F2Q69_00055485</name>
</gene>
<evidence type="ECO:0000313" key="2">
    <source>
        <dbReference type="Proteomes" id="UP000712600"/>
    </source>
</evidence>
<dbReference type="AlphaFoldDB" id="A0A8S9N471"/>
<proteinExistence type="predicted"/>
<comment type="caution">
    <text evidence="1">The sequence shown here is derived from an EMBL/GenBank/DDBJ whole genome shotgun (WGS) entry which is preliminary data.</text>
</comment>
<sequence length="72" mass="8369">MSFSSPWLARIQPLTANPLVKMLLNSRLARIQFLTANPLVKMLLNSRCVPMCWIWLRFLYHKDPNVADLSKV</sequence>
<dbReference type="EMBL" id="QGKX02002183">
    <property type="protein sequence ID" value="KAF3490053.1"/>
    <property type="molecule type" value="Genomic_DNA"/>
</dbReference>